<evidence type="ECO:0000256" key="7">
    <source>
        <dbReference type="RuleBase" id="RU369079"/>
    </source>
</evidence>
<dbReference type="AlphaFoldDB" id="A0AAD3NZD3"/>
<feature type="transmembrane region" description="Helical" evidence="7">
    <location>
        <begin position="134"/>
        <end position="151"/>
    </location>
</feature>
<keyword evidence="5 7" id="KW-1133">Transmembrane helix</keyword>
<protein>
    <recommendedName>
        <fullName evidence="7">TRAP transporter large permease protein</fullName>
    </recommendedName>
</protein>
<dbReference type="NCBIfam" id="TIGR00786">
    <property type="entry name" value="dctM"/>
    <property type="match status" value="1"/>
</dbReference>
<proteinExistence type="inferred from homology"/>
<dbReference type="PANTHER" id="PTHR33362:SF2">
    <property type="entry name" value="TRAP TRANSPORTER LARGE PERMEASE PROTEIN"/>
    <property type="match status" value="1"/>
</dbReference>
<evidence type="ECO:0000313" key="9">
    <source>
        <dbReference type="EMBL" id="GLK64431.1"/>
    </source>
</evidence>
<feature type="transmembrane region" description="Helical" evidence="7">
    <location>
        <begin position="400"/>
        <end position="425"/>
    </location>
</feature>
<comment type="subcellular location">
    <subcellularLocation>
        <location evidence="1 7">Cell inner membrane</location>
        <topology evidence="1 7">Multi-pass membrane protein</topology>
    </subcellularLocation>
</comment>
<comment type="function">
    <text evidence="7">Part of the tripartite ATP-independent periplasmic (TRAP) transport system.</text>
</comment>
<feature type="transmembrane region" description="Helical" evidence="7">
    <location>
        <begin position="171"/>
        <end position="195"/>
    </location>
</feature>
<evidence type="ECO:0000256" key="6">
    <source>
        <dbReference type="ARBA" id="ARBA00023136"/>
    </source>
</evidence>
<evidence type="ECO:0000256" key="2">
    <source>
        <dbReference type="ARBA" id="ARBA00022475"/>
    </source>
</evidence>
<keyword evidence="7" id="KW-0813">Transport</keyword>
<accession>A0AAD3NZD3</accession>
<feature type="transmembrane region" description="Helical" evidence="7">
    <location>
        <begin position="47"/>
        <end position="69"/>
    </location>
</feature>
<keyword evidence="2" id="KW-1003">Cell membrane</keyword>
<keyword evidence="4 7" id="KW-0812">Transmembrane</keyword>
<dbReference type="Pfam" id="PF06808">
    <property type="entry name" value="DctM"/>
    <property type="match status" value="1"/>
</dbReference>
<reference evidence="9" key="2">
    <citation type="submission" date="2023-01" db="EMBL/GenBank/DDBJ databases">
        <authorList>
            <person name="Sun Q."/>
            <person name="Evtushenko L."/>
        </authorList>
    </citation>
    <scope>NUCLEOTIDE SEQUENCE</scope>
    <source>
        <strain evidence="9">VKM B-2222</strain>
    </source>
</reference>
<evidence type="ECO:0000256" key="4">
    <source>
        <dbReference type="ARBA" id="ARBA00022692"/>
    </source>
</evidence>
<feature type="transmembrane region" description="Helical" evidence="7">
    <location>
        <begin position="207"/>
        <end position="229"/>
    </location>
</feature>
<comment type="subunit">
    <text evidence="7">The complex comprises the extracytoplasmic solute receptor protein and the two transmembrane proteins.</text>
</comment>
<keyword evidence="10" id="KW-1185">Reference proteome</keyword>
<name>A0AAD3NZD3_9RHOB</name>
<dbReference type="GO" id="GO:0022857">
    <property type="term" value="F:transmembrane transporter activity"/>
    <property type="evidence" value="ECO:0007669"/>
    <property type="project" value="UniProtKB-UniRule"/>
</dbReference>
<keyword evidence="6 7" id="KW-0472">Membrane</keyword>
<reference evidence="9" key="1">
    <citation type="journal article" date="2014" name="Int. J. Syst. Evol. Microbiol.">
        <title>Complete genome sequence of Corynebacterium casei LMG S-19264T (=DSM 44701T), isolated from a smear-ripened cheese.</title>
        <authorList>
            <consortium name="US DOE Joint Genome Institute (JGI-PGF)"/>
            <person name="Walter F."/>
            <person name="Albersmeier A."/>
            <person name="Kalinowski J."/>
            <person name="Ruckert C."/>
        </authorList>
    </citation>
    <scope>NUCLEOTIDE SEQUENCE</scope>
    <source>
        <strain evidence="9">VKM B-2222</strain>
    </source>
</reference>
<dbReference type="InterPro" id="IPR010656">
    <property type="entry name" value="DctM"/>
</dbReference>
<evidence type="ECO:0000256" key="3">
    <source>
        <dbReference type="ARBA" id="ARBA00022519"/>
    </source>
</evidence>
<feature type="transmembrane region" description="Helical" evidence="7">
    <location>
        <begin position="278"/>
        <end position="301"/>
    </location>
</feature>
<comment type="caution">
    <text evidence="9">The sequence shown here is derived from an EMBL/GenBank/DDBJ whole genome shotgun (WGS) entry which is preliminary data.</text>
</comment>
<evidence type="ECO:0000256" key="5">
    <source>
        <dbReference type="ARBA" id="ARBA00022989"/>
    </source>
</evidence>
<dbReference type="InterPro" id="IPR004681">
    <property type="entry name" value="TRAP_DctM"/>
</dbReference>
<gene>
    <name evidence="9" type="ORF">GCM10017635_19020</name>
</gene>
<feature type="domain" description="TRAP C4-dicarboxylate transport system permease DctM subunit" evidence="8">
    <location>
        <begin position="7"/>
        <end position="417"/>
    </location>
</feature>
<organism evidence="9 10">
    <name type="scientific">Paracoccus kondratievae</name>
    <dbReference type="NCBI Taxonomy" id="135740"/>
    <lineage>
        <taxon>Bacteria</taxon>
        <taxon>Pseudomonadati</taxon>
        <taxon>Pseudomonadota</taxon>
        <taxon>Alphaproteobacteria</taxon>
        <taxon>Rhodobacterales</taxon>
        <taxon>Paracoccaceae</taxon>
        <taxon>Paracoccus</taxon>
    </lineage>
</organism>
<keyword evidence="3 7" id="KW-0997">Cell inner membrane</keyword>
<evidence type="ECO:0000313" key="10">
    <source>
        <dbReference type="Proteomes" id="UP001143349"/>
    </source>
</evidence>
<evidence type="ECO:0000256" key="1">
    <source>
        <dbReference type="ARBA" id="ARBA00004429"/>
    </source>
</evidence>
<dbReference type="Proteomes" id="UP001143349">
    <property type="component" value="Unassembled WGS sequence"/>
</dbReference>
<feature type="transmembrane region" description="Helical" evidence="7">
    <location>
        <begin position="235"/>
        <end position="257"/>
    </location>
</feature>
<evidence type="ECO:0000259" key="8">
    <source>
        <dbReference type="Pfam" id="PF06808"/>
    </source>
</evidence>
<dbReference type="GO" id="GO:0005886">
    <property type="term" value="C:plasma membrane"/>
    <property type="evidence" value="ECO:0007669"/>
    <property type="project" value="UniProtKB-SubCell"/>
</dbReference>
<dbReference type="PANTHER" id="PTHR33362">
    <property type="entry name" value="SIALIC ACID TRAP TRANSPORTER PERMEASE PROTEIN SIAT-RELATED"/>
    <property type="match status" value="1"/>
</dbReference>
<comment type="similarity">
    <text evidence="7">Belongs to the TRAP transporter large permease family.</text>
</comment>
<dbReference type="RefSeq" id="WP_085501544.1">
    <property type="nucleotide sequence ID" value="NZ_BSFH01000028.1"/>
</dbReference>
<dbReference type="PIRSF" id="PIRSF006066">
    <property type="entry name" value="HI0050"/>
    <property type="match status" value="1"/>
</dbReference>
<sequence length="428" mass="45700">MEYLILFGVFTLLMLIGTPIAFCLGISSFATVVWLGLPPLVVFQRLSAGISVFTLMAIPFFIFAGDLMVRGGIAGRIVRFAGSLIGHVRGGLGQVNIAASTLFGGISGSAVAEAAAVGGIMIPQMKERGYGADYAVNVTSMAALIALMLPPSHNMIIYSISGGGRISIADLFTAGIIPGLLLALALSFTAWIVAVRRGYPTEPFPGLAKVFRFLLESLPGMLLIAIIFGGVRSGIFTATESSCIAVIYALLVTVLVYRSMSWRDFVHATQQAVRTTSMVLLIIGMAGAFGWLMAYLHVAQISLNWMRSVSDNPFVILLLINIVLLVLGTFMDMSPLIIITTPIFLPVVSAFGIDPVHFGVIMILNLGIGLNTPPLGPVQFVAAAVARISIWEAMRSVWPFYAAGLLVLMLVTYVPALSLWLPALFRGL</sequence>
<feature type="transmembrane region" description="Helical" evidence="7">
    <location>
        <begin position="313"/>
        <end position="331"/>
    </location>
</feature>
<dbReference type="EMBL" id="BSFH01000028">
    <property type="protein sequence ID" value="GLK64431.1"/>
    <property type="molecule type" value="Genomic_DNA"/>
</dbReference>
<comment type="caution">
    <text evidence="7">Lacks conserved residue(s) required for the propagation of feature annotation.</text>
</comment>